<dbReference type="EMBL" id="LGHJ01000016">
    <property type="protein sequence ID" value="KPL74876.1"/>
    <property type="molecule type" value="Genomic_DNA"/>
</dbReference>
<dbReference type="AlphaFoldDB" id="A0A0P6X1R0"/>
<dbReference type="GO" id="GO:0015935">
    <property type="term" value="C:small ribosomal subunit"/>
    <property type="evidence" value="ECO:0007669"/>
    <property type="project" value="TreeGrafter"/>
</dbReference>
<dbReference type="SUPFAM" id="SSF54565">
    <property type="entry name" value="Ribosomal protein S16"/>
    <property type="match status" value="1"/>
</dbReference>
<evidence type="ECO:0000256" key="2">
    <source>
        <dbReference type="ARBA" id="ARBA00023274"/>
    </source>
</evidence>
<dbReference type="NCBIfam" id="TIGR00002">
    <property type="entry name" value="S16"/>
    <property type="match status" value="1"/>
</dbReference>
<name>A0A0P6X1R0_9CHLR</name>
<dbReference type="GO" id="GO:0006412">
    <property type="term" value="P:translation"/>
    <property type="evidence" value="ECO:0007669"/>
    <property type="project" value="UniProtKB-UniRule"/>
</dbReference>
<dbReference type="PANTHER" id="PTHR12919:SF20">
    <property type="entry name" value="SMALL RIBOSOMAL SUBUNIT PROTEIN BS16M"/>
    <property type="match status" value="1"/>
</dbReference>
<dbReference type="Proteomes" id="UP000050514">
    <property type="component" value="Unassembled WGS sequence"/>
</dbReference>
<dbReference type="GO" id="GO:0003735">
    <property type="term" value="F:structural constituent of ribosome"/>
    <property type="evidence" value="ECO:0007669"/>
    <property type="project" value="InterPro"/>
</dbReference>
<proteinExistence type="inferred from homology"/>
<keyword evidence="1 3" id="KW-0689">Ribosomal protein</keyword>
<evidence type="ECO:0000256" key="3">
    <source>
        <dbReference type="HAMAP-Rule" id="MF_00385"/>
    </source>
</evidence>
<evidence type="ECO:0000313" key="5">
    <source>
        <dbReference type="Proteomes" id="UP000050514"/>
    </source>
</evidence>
<dbReference type="PANTHER" id="PTHR12919">
    <property type="entry name" value="30S RIBOSOMAL PROTEIN S16"/>
    <property type="match status" value="1"/>
</dbReference>
<evidence type="ECO:0000313" key="4">
    <source>
        <dbReference type="EMBL" id="KPL74876.1"/>
    </source>
</evidence>
<reference evidence="4 5" key="1">
    <citation type="submission" date="2015-07" db="EMBL/GenBank/DDBJ databases">
        <title>Draft genome of Bellilinea caldifistulae DSM 17877.</title>
        <authorList>
            <person name="Hemp J."/>
            <person name="Ward L.M."/>
            <person name="Pace L.A."/>
            <person name="Fischer W.W."/>
        </authorList>
    </citation>
    <scope>NUCLEOTIDE SEQUENCE [LARGE SCALE GENOMIC DNA]</scope>
    <source>
        <strain evidence="4 5">GOMI-1</strain>
    </source>
</reference>
<keyword evidence="2 3" id="KW-0687">Ribonucleoprotein</keyword>
<comment type="caution">
    <text evidence="4">The sequence shown here is derived from an EMBL/GenBank/DDBJ whole genome shotgun (WGS) entry which is preliminary data.</text>
</comment>
<dbReference type="OrthoDB" id="9807878at2"/>
<accession>A0A0P6X1R0</accession>
<keyword evidence="5" id="KW-1185">Reference proteome</keyword>
<dbReference type="HAMAP" id="MF_00385">
    <property type="entry name" value="Ribosomal_bS16"/>
    <property type="match status" value="1"/>
</dbReference>
<sequence>MVRIRLRRIGLKGQPSYRIVAADKESPRDGRFLEILGFYNPRTEPFTFQVNEERIYHWLKNGAQPTESVQKLFDSVGLSKRWARVKAGEPVEEVLKEAEAYYASRKVDAKTNPV</sequence>
<dbReference type="Pfam" id="PF00886">
    <property type="entry name" value="Ribosomal_S16"/>
    <property type="match status" value="1"/>
</dbReference>
<gene>
    <name evidence="3" type="primary">rpsP</name>
    <name evidence="4" type="ORF">AC812_10110</name>
</gene>
<dbReference type="InterPro" id="IPR000307">
    <property type="entry name" value="Ribosomal_bS16"/>
</dbReference>
<evidence type="ECO:0000256" key="1">
    <source>
        <dbReference type="ARBA" id="ARBA00022980"/>
    </source>
</evidence>
<organism evidence="4 5">
    <name type="scientific">Bellilinea caldifistulae</name>
    <dbReference type="NCBI Taxonomy" id="360411"/>
    <lineage>
        <taxon>Bacteria</taxon>
        <taxon>Bacillati</taxon>
        <taxon>Chloroflexota</taxon>
        <taxon>Anaerolineae</taxon>
        <taxon>Anaerolineales</taxon>
        <taxon>Anaerolineaceae</taxon>
        <taxon>Bellilinea</taxon>
    </lineage>
</organism>
<dbReference type="Gene3D" id="3.30.1320.10">
    <property type="match status" value="1"/>
</dbReference>
<protein>
    <recommendedName>
        <fullName evidence="3">Small ribosomal subunit protein bS16</fullName>
    </recommendedName>
</protein>
<dbReference type="GO" id="GO:0005737">
    <property type="term" value="C:cytoplasm"/>
    <property type="evidence" value="ECO:0007669"/>
    <property type="project" value="UniProtKB-ARBA"/>
</dbReference>
<dbReference type="InterPro" id="IPR023803">
    <property type="entry name" value="Ribosomal_bS16_dom_sf"/>
</dbReference>
<dbReference type="STRING" id="360411.AC812_10110"/>
<comment type="similarity">
    <text evidence="3">Belongs to the bacterial ribosomal protein bS16 family.</text>
</comment>